<accession>A0AAV5K0H6</accession>
<keyword evidence="12" id="KW-1185">Reference proteome</keyword>
<evidence type="ECO:0000256" key="5">
    <source>
        <dbReference type="ARBA" id="ARBA00022737"/>
    </source>
</evidence>
<evidence type="ECO:0000256" key="6">
    <source>
        <dbReference type="ARBA" id="ARBA00022884"/>
    </source>
</evidence>
<proteinExistence type="inferred from homology"/>
<comment type="similarity">
    <text evidence="3">Belongs to the polyadenylate-binding protein type-1 family.</text>
</comment>
<dbReference type="Gene3D" id="3.30.70.330">
    <property type="match status" value="4"/>
</dbReference>
<name>A0AAV5K0H6_9ROSI</name>
<dbReference type="InterPro" id="IPR012677">
    <property type="entry name" value="Nucleotide-bd_a/b_plait_sf"/>
</dbReference>
<gene>
    <name evidence="11" type="ORF">SLEP1_g27236</name>
</gene>
<comment type="subcellular location">
    <subcellularLocation>
        <location evidence="2">Cytoplasm</location>
    </subcellularLocation>
    <subcellularLocation>
        <location evidence="1">Nucleus</location>
    </subcellularLocation>
</comment>
<feature type="domain" description="RRM" evidence="10">
    <location>
        <begin position="8"/>
        <end position="86"/>
    </location>
</feature>
<dbReference type="SUPFAM" id="SSF54928">
    <property type="entry name" value="RNA-binding domain, RBD"/>
    <property type="match status" value="3"/>
</dbReference>
<keyword evidence="4" id="KW-0963">Cytoplasm</keyword>
<dbReference type="SMART" id="SM00361">
    <property type="entry name" value="RRM_1"/>
    <property type="match status" value="3"/>
</dbReference>
<feature type="domain" description="RRM" evidence="10">
    <location>
        <begin position="96"/>
        <end position="168"/>
    </location>
</feature>
<dbReference type="GO" id="GO:0005634">
    <property type="term" value="C:nucleus"/>
    <property type="evidence" value="ECO:0007669"/>
    <property type="project" value="UniProtKB-SubCell"/>
</dbReference>
<dbReference type="InterPro" id="IPR003954">
    <property type="entry name" value="RRM_euk-type"/>
</dbReference>
<dbReference type="GO" id="GO:0003723">
    <property type="term" value="F:RNA binding"/>
    <property type="evidence" value="ECO:0007669"/>
    <property type="project" value="UniProtKB-UniRule"/>
</dbReference>
<dbReference type="InterPro" id="IPR035979">
    <property type="entry name" value="RBD_domain_sf"/>
</dbReference>
<dbReference type="PANTHER" id="PTHR24012">
    <property type="entry name" value="RNA BINDING PROTEIN"/>
    <property type="match status" value="1"/>
</dbReference>
<evidence type="ECO:0000256" key="3">
    <source>
        <dbReference type="ARBA" id="ARBA00008557"/>
    </source>
</evidence>
<feature type="domain" description="RRM" evidence="10">
    <location>
        <begin position="185"/>
        <end position="262"/>
    </location>
</feature>
<evidence type="ECO:0000256" key="2">
    <source>
        <dbReference type="ARBA" id="ARBA00004496"/>
    </source>
</evidence>
<sequence>MAETLQLHSLYVGDLHPGVTEGQLIDTFSGIKDFVSASLCKDTLSGFSRGYGYLNFSTFEQAMETIETMNHTLINGKPIRLMWSQCDSEARRSGIGNVFVKNLASSVDNMKLHGIFTEFGTILSCKVQTSQDGESKGYGFVQFESAESAQSAIQELNGQVIEGKEIYVGPFIKKSDRIHSSTEYNNLYVKNFDQNLTEETLGEKFSVFGTITSLVISKDSNGVSKGFGFVSFENSDDAKRAKEAMDGAQLGANVLYVAKAQKKRERKQMLELQYEERRKEKIQKYKDANVFIKNINDDVDDSQLKAYFGECGLIVSAKIMRTEKGISRGFGFVCFSTPHEAQRAIRSLNGVFFHGKPLYVALAQTKEERRKLFQRLQRATIAAIPAKYPTHGYIGQHPMNPFFNLGTNWRPCGPQTPMFPTIPNFRGEYEWRNHGQAHPIGYGGGVMPTLHMPRNLQAAAYPFMNPGYHHQRLGGHFNMANGHQ</sequence>
<keyword evidence="5" id="KW-0677">Repeat</keyword>
<dbReference type="AlphaFoldDB" id="A0AAV5K0H6"/>
<dbReference type="GO" id="GO:0005737">
    <property type="term" value="C:cytoplasm"/>
    <property type="evidence" value="ECO:0007669"/>
    <property type="project" value="UniProtKB-SubCell"/>
</dbReference>
<evidence type="ECO:0000256" key="4">
    <source>
        <dbReference type="ARBA" id="ARBA00022490"/>
    </source>
</evidence>
<evidence type="ECO:0000313" key="11">
    <source>
        <dbReference type="EMBL" id="GKV16616.1"/>
    </source>
</evidence>
<comment type="caution">
    <text evidence="11">The sequence shown here is derived from an EMBL/GenBank/DDBJ whole genome shotgun (WGS) entry which is preliminary data.</text>
</comment>
<evidence type="ECO:0000256" key="1">
    <source>
        <dbReference type="ARBA" id="ARBA00004123"/>
    </source>
</evidence>
<dbReference type="Proteomes" id="UP001054252">
    <property type="component" value="Unassembled WGS sequence"/>
</dbReference>
<evidence type="ECO:0000256" key="7">
    <source>
        <dbReference type="ARBA" id="ARBA00023242"/>
    </source>
</evidence>
<reference evidence="11 12" key="1">
    <citation type="journal article" date="2021" name="Commun. Biol.">
        <title>The genome of Shorea leprosula (Dipterocarpaceae) highlights the ecological relevance of drought in aseasonal tropical rainforests.</title>
        <authorList>
            <person name="Ng K.K.S."/>
            <person name="Kobayashi M.J."/>
            <person name="Fawcett J.A."/>
            <person name="Hatakeyama M."/>
            <person name="Paape T."/>
            <person name="Ng C.H."/>
            <person name="Ang C.C."/>
            <person name="Tnah L.H."/>
            <person name="Lee C.T."/>
            <person name="Nishiyama T."/>
            <person name="Sese J."/>
            <person name="O'Brien M.J."/>
            <person name="Copetti D."/>
            <person name="Mohd Noor M.I."/>
            <person name="Ong R.C."/>
            <person name="Putra M."/>
            <person name="Sireger I.Z."/>
            <person name="Indrioko S."/>
            <person name="Kosugi Y."/>
            <person name="Izuno A."/>
            <person name="Isagi Y."/>
            <person name="Lee S.L."/>
            <person name="Shimizu K.K."/>
        </authorList>
    </citation>
    <scope>NUCLEOTIDE SEQUENCE [LARGE SCALE GENOMIC DNA]</scope>
    <source>
        <strain evidence="11">214</strain>
    </source>
</reference>
<evidence type="ECO:0000256" key="8">
    <source>
        <dbReference type="ARBA" id="ARBA00054110"/>
    </source>
</evidence>
<dbReference type="EMBL" id="BPVZ01000046">
    <property type="protein sequence ID" value="GKV16616.1"/>
    <property type="molecule type" value="Genomic_DNA"/>
</dbReference>
<keyword evidence="6 9" id="KW-0694">RNA-binding</keyword>
<dbReference type="InterPro" id="IPR000504">
    <property type="entry name" value="RRM_dom"/>
</dbReference>
<dbReference type="SMART" id="SM00360">
    <property type="entry name" value="RRM"/>
    <property type="match status" value="4"/>
</dbReference>
<organism evidence="11 12">
    <name type="scientific">Rubroshorea leprosula</name>
    <dbReference type="NCBI Taxonomy" id="152421"/>
    <lineage>
        <taxon>Eukaryota</taxon>
        <taxon>Viridiplantae</taxon>
        <taxon>Streptophyta</taxon>
        <taxon>Embryophyta</taxon>
        <taxon>Tracheophyta</taxon>
        <taxon>Spermatophyta</taxon>
        <taxon>Magnoliopsida</taxon>
        <taxon>eudicotyledons</taxon>
        <taxon>Gunneridae</taxon>
        <taxon>Pentapetalae</taxon>
        <taxon>rosids</taxon>
        <taxon>malvids</taxon>
        <taxon>Malvales</taxon>
        <taxon>Dipterocarpaceae</taxon>
        <taxon>Rubroshorea</taxon>
    </lineage>
</organism>
<evidence type="ECO:0000313" key="12">
    <source>
        <dbReference type="Proteomes" id="UP001054252"/>
    </source>
</evidence>
<dbReference type="PROSITE" id="PS50102">
    <property type="entry name" value="RRM"/>
    <property type="match status" value="4"/>
</dbReference>
<dbReference type="FunFam" id="3.30.70.330:FF:000564">
    <property type="entry name" value="Polyadenylate-binding protein"/>
    <property type="match status" value="1"/>
</dbReference>
<keyword evidence="7" id="KW-0539">Nucleus</keyword>
<dbReference type="Pfam" id="PF00076">
    <property type="entry name" value="RRM_1"/>
    <property type="match status" value="4"/>
</dbReference>
<feature type="domain" description="RRM" evidence="10">
    <location>
        <begin position="288"/>
        <end position="365"/>
    </location>
</feature>
<evidence type="ECO:0000259" key="10">
    <source>
        <dbReference type="PROSITE" id="PS50102"/>
    </source>
</evidence>
<protein>
    <recommendedName>
        <fullName evidence="10">RRM domain-containing protein</fullName>
    </recommendedName>
</protein>
<dbReference type="FunFam" id="3.30.70.330:FF:000651">
    <property type="entry name" value="Poly(A) binding protein cytoplasmic 1 like"/>
    <property type="match status" value="1"/>
</dbReference>
<dbReference type="InterPro" id="IPR006515">
    <property type="entry name" value="PABP_1234"/>
</dbReference>
<dbReference type="NCBIfam" id="TIGR01628">
    <property type="entry name" value="PABP-1234"/>
    <property type="match status" value="1"/>
</dbReference>
<comment type="function">
    <text evidence="8">Binds the poly(A) tail of mRNA. Appears to be an important mediator of the multiple roles of the poly(A) tail in mRNA biogenesis, stability and translation.</text>
</comment>
<evidence type="ECO:0000256" key="9">
    <source>
        <dbReference type="PROSITE-ProRule" id="PRU00176"/>
    </source>
</evidence>